<feature type="region of interest" description="Disordered" evidence="1">
    <location>
        <begin position="255"/>
        <end position="288"/>
    </location>
</feature>
<evidence type="ECO:0000313" key="3">
    <source>
        <dbReference type="EMBL" id="KOO23846.1"/>
    </source>
</evidence>
<dbReference type="PROSITE" id="PS50106">
    <property type="entry name" value="PDZ"/>
    <property type="match status" value="1"/>
</dbReference>
<accession>A0A0M0JB94</accession>
<protein>
    <recommendedName>
        <fullName evidence="2">PDZ domain-containing protein</fullName>
    </recommendedName>
</protein>
<sequence length="370" mass="38568">MDVMLSSPDAAASPQAATADIAMLLRAAEQHRKLAQLLPDEDMRREMLAEADKQEAQAQALMRRGAAGAGGTWQDLDAQRLSVGPQQPPPPAPGVGSFVDRNGRVVEFQKGPVVEPAVASAPPPGVGNFVDRYGRVVEFHKRPADEPIGAGSSELAASVGGAPAPAGSTVRAVLRRDSGGLFKLGLREGAGGVLIGRLPLSDAEGDERTRLCEGDLVLAINGLRTNTMSFEQLRSYVKECPGALHLEPLPFPGVYGGNGNDHFPQASPPPPPMYPPPPPGPPPPDGMYSGAMSEEELLQVAMHLSLAEAQAQQAAERAALETALRASATETPVGDLHGELGAQPPTIAEDLATVFAGRVPAPAVEPPNFC</sequence>
<comment type="caution">
    <text evidence="3">The sequence shown here is derived from an EMBL/GenBank/DDBJ whole genome shotgun (WGS) entry which is preliminary data.</text>
</comment>
<keyword evidence="4" id="KW-1185">Reference proteome</keyword>
<evidence type="ECO:0000313" key="4">
    <source>
        <dbReference type="Proteomes" id="UP000037460"/>
    </source>
</evidence>
<dbReference type="InterPro" id="IPR001478">
    <property type="entry name" value="PDZ"/>
</dbReference>
<dbReference type="Gene3D" id="2.30.42.10">
    <property type="match status" value="1"/>
</dbReference>
<dbReference type="AlphaFoldDB" id="A0A0M0JB94"/>
<reference evidence="4" key="1">
    <citation type="journal article" date="2015" name="PLoS Genet.">
        <title>Genome Sequence and Transcriptome Analyses of Chrysochromulina tobin: Metabolic Tools for Enhanced Algal Fitness in the Prominent Order Prymnesiales (Haptophyceae).</title>
        <authorList>
            <person name="Hovde B.T."/>
            <person name="Deodato C.R."/>
            <person name="Hunsperger H.M."/>
            <person name="Ryken S.A."/>
            <person name="Yost W."/>
            <person name="Jha R.K."/>
            <person name="Patterson J."/>
            <person name="Monnat R.J. Jr."/>
            <person name="Barlow S.B."/>
            <person name="Starkenburg S.R."/>
            <person name="Cattolico R.A."/>
        </authorList>
    </citation>
    <scope>NUCLEOTIDE SEQUENCE</scope>
    <source>
        <strain evidence="4">CCMP291</strain>
    </source>
</reference>
<dbReference type="SUPFAM" id="SSF50156">
    <property type="entry name" value="PDZ domain-like"/>
    <property type="match status" value="1"/>
</dbReference>
<evidence type="ECO:0000256" key="1">
    <source>
        <dbReference type="SAM" id="MobiDB-lite"/>
    </source>
</evidence>
<dbReference type="Proteomes" id="UP000037460">
    <property type="component" value="Unassembled WGS sequence"/>
</dbReference>
<organism evidence="3 4">
    <name type="scientific">Chrysochromulina tobinii</name>
    <dbReference type="NCBI Taxonomy" id="1460289"/>
    <lineage>
        <taxon>Eukaryota</taxon>
        <taxon>Haptista</taxon>
        <taxon>Haptophyta</taxon>
        <taxon>Prymnesiophyceae</taxon>
        <taxon>Prymnesiales</taxon>
        <taxon>Chrysochromulinaceae</taxon>
        <taxon>Chrysochromulina</taxon>
    </lineage>
</organism>
<gene>
    <name evidence="3" type="ORF">Ctob_000777</name>
</gene>
<proteinExistence type="predicted"/>
<dbReference type="EMBL" id="JWZX01003152">
    <property type="protein sequence ID" value="KOO23846.1"/>
    <property type="molecule type" value="Genomic_DNA"/>
</dbReference>
<dbReference type="InterPro" id="IPR036034">
    <property type="entry name" value="PDZ_sf"/>
</dbReference>
<feature type="compositionally biased region" description="Pro residues" evidence="1">
    <location>
        <begin position="266"/>
        <end position="285"/>
    </location>
</feature>
<feature type="domain" description="PDZ" evidence="2">
    <location>
        <begin position="171"/>
        <end position="246"/>
    </location>
</feature>
<name>A0A0M0JB94_9EUKA</name>
<evidence type="ECO:0000259" key="2">
    <source>
        <dbReference type="PROSITE" id="PS50106"/>
    </source>
</evidence>